<evidence type="ECO:0000256" key="1">
    <source>
        <dbReference type="ARBA" id="ARBA00023002"/>
    </source>
</evidence>
<dbReference type="InterPro" id="IPR028939">
    <property type="entry name" value="P5C_Rdtase_cat_N"/>
</dbReference>
<dbReference type="SUPFAM" id="SSF51735">
    <property type="entry name" value="NAD(P)-binding Rossmann-fold domains"/>
    <property type="match status" value="1"/>
</dbReference>
<evidence type="ECO:0000313" key="3">
    <source>
        <dbReference type="EMBL" id="SER35419.1"/>
    </source>
</evidence>
<dbReference type="OrthoDB" id="1523398at2"/>
<dbReference type="Pfam" id="PF03807">
    <property type="entry name" value="F420_oxidored"/>
    <property type="match status" value="1"/>
</dbReference>
<dbReference type="Proteomes" id="UP000198504">
    <property type="component" value="Unassembled WGS sequence"/>
</dbReference>
<dbReference type="EMBL" id="FOFA01000015">
    <property type="protein sequence ID" value="SER35419.1"/>
    <property type="molecule type" value="Genomic_DNA"/>
</dbReference>
<organism evidence="3 4">
    <name type="scientific">Microlunatus flavus</name>
    <dbReference type="NCBI Taxonomy" id="1036181"/>
    <lineage>
        <taxon>Bacteria</taxon>
        <taxon>Bacillati</taxon>
        <taxon>Actinomycetota</taxon>
        <taxon>Actinomycetes</taxon>
        <taxon>Propionibacteriales</taxon>
        <taxon>Propionibacteriaceae</taxon>
        <taxon>Microlunatus</taxon>
    </lineage>
</organism>
<dbReference type="GO" id="GO:0016491">
    <property type="term" value="F:oxidoreductase activity"/>
    <property type="evidence" value="ECO:0007669"/>
    <property type="project" value="UniProtKB-KW"/>
</dbReference>
<dbReference type="STRING" id="1036181.SAMN05421756_1159"/>
<name>A0A1H9NIC6_9ACTN</name>
<evidence type="ECO:0000313" key="4">
    <source>
        <dbReference type="Proteomes" id="UP000198504"/>
    </source>
</evidence>
<dbReference type="AlphaFoldDB" id="A0A1H9NIC6"/>
<gene>
    <name evidence="3" type="ORF">SAMN05421756_1159</name>
</gene>
<accession>A0A1H9NIC6</accession>
<keyword evidence="4" id="KW-1185">Reference proteome</keyword>
<dbReference type="InterPro" id="IPR036291">
    <property type="entry name" value="NAD(P)-bd_dom_sf"/>
</dbReference>
<proteinExistence type="predicted"/>
<dbReference type="InterPro" id="IPR051267">
    <property type="entry name" value="STEAP_metalloreductase"/>
</dbReference>
<feature type="domain" description="Pyrroline-5-carboxylate reductase catalytic N-terminal" evidence="2">
    <location>
        <begin position="3"/>
        <end position="91"/>
    </location>
</feature>
<protein>
    <recommendedName>
        <fullName evidence="2">Pyrroline-5-carboxylate reductase catalytic N-terminal domain-containing protein</fullName>
    </recommendedName>
</protein>
<reference evidence="4" key="1">
    <citation type="submission" date="2016-10" db="EMBL/GenBank/DDBJ databases">
        <authorList>
            <person name="Varghese N."/>
            <person name="Submissions S."/>
        </authorList>
    </citation>
    <scope>NUCLEOTIDE SEQUENCE [LARGE SCALE GENOMIC DNA]</scope>
    <source>
        <strain evidence="4">CGMCC 4.6856</strain>
    </source>
</reference>
<dbReference type="PANTHER" id="PTHR14239">
    <property type="entry name" value="DUDULIN-RELATED"/>
    <property type="match status" value="1"/>
</dbReference>
<sequence length="226" mass="23890">MTTIGIIGSGNIGTAVAQLAVAAGHDVVLANSRGPQTLTDKIAELGPKARAATAAEAAQAGDLVVFTIPLGKVEEVDPAPFVGKVVLDTCNYYPERDGDIAALDEKQTTTTGLVQQHLAGAHVVKAFNNIFSAHLATMQRPAGAADRSTLLIAGDDADAKRAATEFIESLGYDVYDTGSIADSWRFQRDQAAYVGVYTPDGDFQHPTPPTRERIEQLLGQGDRSIR</sequence>
<keyword evidence="1" id="KW-0560">Oxidoreductase</keyword>
<dbReference type="Gene3D" id="3.40.50.720">
    <property type="entry name" value="NAD(P)-binding Rossmann-like Domain"/>
    <property type="match status" value="1"/>
</dbReference>
<dbReference type="PANTHER" id="PTHR14239:SF10">
    <property type="entry name" value="REDUCTASE"/>
    <property type="match status" value="1"/>
</dbReference>
<evidence type="ECO:0000259" key="2">
    <source>
        <dbReference type="Pfam" id="PF03807"/>
    </source>
</evidence>
<dbReference type="RefSeq" id="WP_091186910.1">
    <property type="nucleotide sequence ID" value="NZ_FOFA01000015.1"/>
</dbReference>